<reference evidence="4" key="1">
    <citation type="submission" date="2016-10" db="EMBL/GenBank/DDBJ databases">
        <authorList>
            <person name="Varghese N."/>
            <person name="Submissions S."/>
        </authorList>
    </citation>
    <scope>NUCLEOTIDE SEQUENCE [LARGE SCALE GENOMIC DNA]</scope>
    <source>
        <strain evidence="4">DSM 100420</strain>
    </source>
</reference>
<name>A0A1H3R9A1_9RHOB</name>
<dbReference type="PANTHER" id="PTHR30041">
    <property type="entry name" value="ARSENATE REDUCTASE"/>
    <property type="match status" value="1"/>
</dbReference>
<gene>
    <name evidence="3" type="ORF">SAMN05444004_10816</name>
</gene>
<dbReference type="PANTHER" id="PTHR30041:SF8">
    <property type="entry name" value="PROTEIN YFFB"/>
    <property type="match status" value="1"/>
</dbReference>
<evidence type="ECO:0000313" key="4">
    <source>
        <dbReference type="Proteomes" id="UP000198914"/>
    </source>
</evidence>
<dbReference type="Proteomes" id="UP000198914">
    <property type="component" value="Unassembled WGS sequence"/>
</dbReference>
<dbReference type="RefSeq" id="WP_342024557.1">
    <property type="nucleotide sequence ID" value="NZ_FNPX01000008.1"/>
</dbReference>
<protein>
    <submittedName>
        <fullName evidence="3">Transcriptional regulator, Spx/MgsR family</fullName>
    </submittedName>
</protein>
<dbReference type="InterPro" id="IPR036249">
    <property type="entry name" value="Thioredoxin-like_sf"/>
</dbReference>
<organism evidence="3 4">
    <name type="scientific">Jannaschia faecimaris</name>
    <dbReference type="NCBI Taxonomy" id="1244108"/>
    <lineage>
        <taxon>Bacteria</taxon>
        <taxon>Pseudomonadati</taxon>
        <taxon>Pseudomonadota</taxon>
        <taxon>Alphaproteobacteria</taxon>
        <taxon>Rhodobacterales</taxon>
        <taxon>Roseobacteraceae</taxon>
        <taxon>Jannaschia</taxon>
    </lineage>
</organism>
<dbReference type="STRING" id="1244108.SAMN05444004_10816"/>
<keyword evidence="4" id="KW-1185">Reference proteome</keyword>
<evidence type="ECO:0000256" key="2">
    <source>
        <dbReference type="PROSITE-ProRule" id="PRU01282"/>
    </source>
</evidence>
<dbReference type="PROSITE" id="PS51353">
    <property type="entry name" value="ARSC"/>
    <property type="match status" value="1"/>
</dbReference>
<dbReference type="SUPFAM" id="SSF52833">
    <property type="entry name" value="Thioredoxin-like"/>
    <property type="match status" value="1"/>
</dbReference>
<dbReference type="EMBL" id="FNPX01000008">
    <property type="protein sequence ID" value="SDZ22220.1"/>
    <property type="molecule type" value="Genomic_DNA"/>
</dbReference>
<dbReference type="Pfam" id="PF03960">
    <property type="entry name" value="ArsC"/>
    <property type="match status" value="1"/>
</dbReference>
<sequence>MIVVTGLKTCDNCKKAVKALAAQGVSVRLRDLRDEPVTAGEINSWYAQFGGSLLNTRSTTWRNLSEAERADDPLALMATHPALIKRPVVETPNDRYLGWTTATRGALGLSD</sequence>
<proteinExistence type="inferred from homology"/>
<evidence type="ECO:0000313" key="3">
    <source>
        <dbReference type="EMBL" id="SDZ22220.1"/>
    </source>
</evidence>
<dbReference type="InterPro" id="IPR006660">
    <property type="entry name" value="Arsenate_reductase-like"/>
</dbReference>
<comment type="similarity">
    <text evidence="1 2">Belongs to the ArsC family.</text>
</comment>
<dbReference type="AlphaFoldDB" id="A0A1H3R9A1"/>
<accession>A0A1H3R9A1</accession>
<dbReference type="Gene3D" id="3.40.30.10">
    <property type="entry name" value="Glutaredoxin"/>
    <property type="match status" value="1"/>
</dbReference>
<evidence type="ECO:0000256" key="1">
    <source>
        <dbReference type="ARBA" id="ARBA00007198"/>
    </source>
</evidence>